<gene>
    <name evidence="3" type="ORF">C6568_09130</name>
</gene>
<dbReference type="KEGG" id="mela:C6568_09130"/>
<evidence type="ECO:0000313" key="3">
    <source>
        <dbReference type="EMBL" id="AVO49405.1"/>
    </source>
</evidence>
<dbReference type="Proteomes" id="UP000237925">
    <property type="component" value="Chromosome"/>
</dbReference>
<dbReference type="EMBL" id="CP027667">
    <property type="protein sequence ID" value="AVO49405.1"/>
    <property type="molecule type" value="Genomic_DNA"/>
</dbReference>
<dbReference type="PANTHER" id="PTHR35601">
    <property type="entry name" value="TOXIN RELE"/>
    <property type="match status" value="1"/>
</dbReference>
<evidence type="ECO:0000256" key="2">
    <source>
        <dbReference type="ARBA" id="ARBA00022649"/>
    </source>
</evidence>
<evidence type="ECO:0000313" key="4">
    <source>
        <dbReference type="Proteomes" id="UP000237925"/>
    </source>
</evidence>
<dbReference type="PANTHER" id="PTHR35601:SF1">
    <property type="entry name" value="TOXIN RELE"/>
    <property type="match status" value="1"/>
</dbReference>
<dbReference type="RefSeq" id="WP_106683838.1">
    <property type="nucleotide sequence ID" value="NZ_CP027667.1"/>
</dbReference>
<dbReference type="InterPro" id="IPR035093">
    <property type="entry name" value="RelE/ParE_toxin_dom_sf"/>
</dbReference>
<name>A0A2R3QCB4_9BURK</name>
<dbReference type="Gene3D" id="3.30.2310.20">
    <property type="entry name" value="RelE-like"/>
    <property type="match status" value="1"/>
</dbReference>
<proteinExistence type="inferred from homology"/>
<dbReference type="AlphaFoldDB" id="A0A2R3QCB4"/>
<accession>A0A2R3QCB4</accession>
<comment type="similarity">
    <text evidence="1">Belongs to the RelE toxin family.</text>
</comment>
<dbReference type="SUPFAM" id="SSF143011">
    <property type="entry name" value="RelE-like"/>
    <property type="match status" value="1"/>
</dbReference>
<reference evidence="3 4" key="1">
    <citation type="submission" date="2018-03" db="EMBL/GenBank/DDBJ databases">
        <title>Genome sequencing of Melaminivora sp.</title>
        <authorList>
            <person name="Kim S.-J."/>
            <person name="Heo J."/>
            <person name="Ahn J.-H."/>
            <person name="Kwon S.-W."/>
        </authorList>
    </citation>
    <scope>NUCLEOTIDE SEQUENCE [LARGE SCALE GENOMIC DNA]</scope>
    <source>
        <strain evidence="3 4">SC2-9</strain>
    </source>
</reference>
<evidence type="ECO:0000256" key="1">
    <source>
        <dbReference type="ARBA" id="ARBA00006226"/>
    </source>
</evidence>
<dbReference type="Pfam" id="PF05016">
    <property type="entry name" value="ParE_toxin"/>
    <property type="match status" value="1"/>
</dbReference>
<sequence length="109" mass="12249">MTASEPAPGSPRYRLQFLPEALDEWNALDGSVKDVLRKLLKKRLLQPHVPGARLHADLRGCYKIKLRQQGWRLVYQVEDDVLVVLVLAVSKREGMAAYRAAVDRLLGGS</sequence>
<keyword evidence="2" id="KW-1277">Toxin-antitoxin system</keyword>
<dbReference type="InterPro" id="IPR007712">
    <property type="entry name" value="RelE/ParE_toxin"/>
</dbReference>
<organism evidence="3 4">
    <name type="scientific">Melaminivora suipulveris</name>
    <dbReference type="NCBI Taxonomy" id="2109913"/>
    <lineage>
        <taxon>Bacteria</taxon>
        <taxon>Pseudomonadati</taxon>
        <taxon>Pseudomonadota</taxon>
        <taxon>Betaproteobacteria</taxon>
        <taxon>Burkholderiales</taxon>
        <taxon>Comamonadaceae</taxon>
        <taxon>Melaminivora</taxon>
    </lineage>
</organism>
<keyword evidence="4" id="KW-1185">Reference proteome</keyword>
<protein>
    <submittedName>
        <fullName evidence="3">Plasmid stabilization protein</fullName>
    </submittedName>
</protein>
<dbReference type="OrthoDB" id="9801234at2"/>
<dbReference type="NCBIfam" id="TIGR02385">
    <property type="entry name" value="RelE_StbE"/>
    <property type="match status" value="1"/>
</dbReference>